<dbReference type="EMBL" id="JAAWWB010000010">
    <property type="protein sequence ID" value="KAG6774548.1"/>
    <property type="molecule type" value="Genomic_DNA"/>
</dbReference>
<sequence>MEVSSSLSTTSTTYLRPSTEALLFRRIKLHLGLPISLNRRDSLSLLTRPCGLVHKVNSIKVLCSQKREIPVVEAGSMDEIYDALAIRLLPTAPAASNPNFKHIVALAGPPGAGKSTLASEIVHRVNRLWPQKASSFDSQVKPPDVAAVLPMDGFHLYRSQLDAMERKPMPEEEVSLTLFCFFYIQVQCSSFDSCVDESAPWTFSPTLLLRCLEKLRNEGSVYAPSFDHGVGDPVEDDIFVNLQHKVVIVEGNYLLLEDGAWKDVSSMFDEKWFIDVDIDTAMQRVLKRHISTGKPPDVAKWRIEYNDQPNAELIIKSKKNADLVIRSIDF</sequence>
<reference evidence="1" key="1">
    <citation type="journal article" date="2020" name="bioRxiv">
        <title>Hybrid origin of Populus tomentosa Carr. identified through genome sequencing and phylogenomic analysis.</title>
        <authorList>
            <person name="An X."/>
            <person name="Gao K."/>
            <person name="Chen Z."/>
            <person name="Li J."/>
            <person name="Yang X."/>
            <person name="Yang X."/>
            <person name="Zhou J."/>
            <person name="Guo T."/>
            <person name="Zhao T."/>
            <person name="Huang S."/>
            <person name="Miao D."/>
            <person name="Khan W.U."/>
            <person name="Rao P."/>
            <person name="Ye M."/>
            <person name="Lei B."/>
            <person name="Liao W."/>
            <person name="Wang J."/>
            <person name="Ji L."/>
            <person name="Li Y."/>
            <person name="Guo B."/>
            <person name="Mustafa N.S."/>
            <person name="Li S."/>
            <person name="Yun Q."/>
            <person name="Keller S.R."/>
            <person name="Mao J."/>
            <person name="Zhang R."/>
            <person name="Strauss S.H."/>
        </authorList>
    </citation>
    <scope>NUCLEOTIDE SEQUENCE</scope>
    <source>
        <strain evidence="1">GM15</strain>
        <tissue evidence="1">Leaf</tissue>
    </source>
</reference>
<accession>A0A8X7ZNK6</accession>
<dbReference type="AlphaFoldDB" id="A0A8X7ZNK6"/>
<evidence type="ECO:0000313" key="2">
    <source>
        <dbReference type="Proteomes" id="UP000886885"/>
    </source>
</evidence>
<evidence type="ECO:0008006" key="3">
    <source>
        <dbReference type="Google" id="ProtNLM"/>
    </source>
</evidence>
<dbReference type="Proteomes" id="UP000886885">
    <property type="component" value="Chromosome 5D"/>
</dbReference>
<comment type="caution">
    <text evidence="1">The sequence shown here is derived from an EMBL/GenBank/DDBJ whole genome shotgun (WGS) entry which is preliminary data.</text>
</comment>
<protein>
    <recommendedName>
        <fullName evidence="3">Phosphoribulokinase/uridine kinase domain-containing protein</fullName>
    </recommendedName>
</protein>
<proteinExistence type="predicted"/>
<organism evidence="1 2">
    <name type="scientific">Populus tomentosa</name>
    <name type="common">Chinese white poplar</name>
    <dbReference type="NCBI Taxonomy" id="118781"/>
    <lineage>
        <taxon>Eukaryota</taxon>
        <taxon>Viridiplantae</taxon>
        <taxon>Streptophyta</taxon>
        <taxon>Embryophyta</taxon>
        <taxon>Tracheophyta</taxon>
        <taxon>Spermatophyta</taxon>
        <taxon>Magnoliopsida</taxon>
        <taxon>eudicotyledons</taxon>
        <taxon>Gunneridae</taxon>
        <taxon>Pentapetalae</taxon>
        <taxon>rosids</taxon>
        <taxon>fabids</taxon>
        <taxon>Malpighiales</taxon>
        <taxon>Salicaceae</taxon>
        <taxon>Saliceae</taxon>
        <taxon>Populus</taxon>
    </lineage>
</organism>
<evidence type="ECO:0000313" key="1">
    <source>
        <dbReference type="EMBL" id="KAG6774548.1"/>
    </source>
</evidence>
<dbReference type="PANTHER" id="PTHR10285">
    <property type="entry name" value="URIDINE KINASE"/>
    <property type="match status" value="1"/>
</dbReference>
<dbReference type="CDD" id="cd02019">
    <property type="entry name" value="NK"/>
    <property type="match status" value="1"/>
</dbReference>
<dbReference type="OrthoDB" id="6362633at2759"/>
<name>A0A8X7ZNK6_POPTO</name>
<gene>
    <name evidence="1" type="ORF">POTOM_021903</name>
</gene>
<keyword evidence="2" id="KW-1185">Reference proteome</keyword>